<evidence type="ECO:0000313" key="2">
    <source>
        <dbReference type="EMBL" id="TXL82353.1"/>
    </source>
</evidence>
<evidence type="ECO:0008006" key="4">
    <source>
        <dbReference type="Google" id="ProtNLM"/>
    </source>
</evidence>
<keyword evidence="3" id="KW-1185">Reference proteome</keyword>
<dbReference type="PANTHER" id="PTHR35866">
    <property type="entry name" value="PUTATIVE-RELATED"/>
    <property type="match status" value="1"/>
</dbReference>
<feature type="region of interest" description="Disordered" evidence="1">
    <location>
        <begin position="1"/>
        <end position="38"/>
    </location>
</feature>
<organism evidence="2 3">
    <name type="scientific">Vineibacter terrae</name>
    <dbReference type="NCBI Taxonomy" id="2586908"/>
    <lineage>
        <taxon>Bacteria</taxon>
        <taxon>Pseudomonadati</taxon>
        <taxon>Pseudomonadota</taxon>
        <taxon>Alphaproteobacteria</taxon>
        <taxon>Hyphomicrobiales</taxon>
        <taxon>Vineibacter</taxon>
    </lineage>
</organism>
<sequence>MAAPLLPDPGEPGAEPPAQCNTARRPCMTSSGMAPPDAPQVASANLRLRVGNLTVQGRITVATGPVKPQAVLPALQNLVNAVVTASEQELADTGYSVSCKAGCGACCRQPVPISVPEAYFIRDLVEAMPEPRRAAVKARFGAARERLQAAGLHDAAMHLGQMSVPDLQRLDAAYFDLGLACPFLEDESCSIHADRPLICREYLVTSPAERCARPHAGGIERVAIPKLSLLLHPIGATAKGDSTMALSVALDWADAHPDTLPLHKGTDWVQYFLSRLGELPASSEPPPPPVRPTADSDVVAGVRLPAGDVAASAMLPVIQALADEGVRAAVAEVEAIGDRVSCRAGCNACCHHLVTVSVAEAHRLADVVARLPEPRQAAARRRFAAAGQVISGWDRVGELDHLLATAESKPDLEPAFMALGLACPLLEEDGRCAIYEERPLVCREYLVTSDPRHCAFKDDDDARHLRRLPVAMVATAAAQLELADDAPRHYDRIDIFRALAWVAGHPDASPRLPARRWLERFALRLGESQAAAAVTGRRIPEVPALVPFGGRGPKPAEDDTGPGFDIPMPPGAVSAEAMLPSFRAYTNALVANAVEQVVAAGKSVSCRAGCGACCSQSVPISTVEARRLAALVEAIPEPRRSEIRGRFAETERRIAESDLAADYDRWVTHSSARDRHIPHDYFKLGIPCPFLEAGSCSIYEERPLVCREYLVTTPAENCSRYGDPTTSIELVPSAFTHLALRHLETPSGARTAETVPLSRALSWAAAHPATDAPLHPARVWMNRFLHRLENVKNYGYAVRSLSEDGGKS</sequence>
<dbReference type="OrthoDB" id="259086at2"/>
<dbReference type="EMBL" id="VDUZ01000001">
    <property type="protein sequence ID" value="TXL82353.1"/>
    <property type="molecule type" value="Genomic_DNA"/>
</dbReference>
<accession>A0A5C8PWL7</accession>
<dbReference type="PANTHER" id="PTHR35866:SF1">
    <property type="entry name" value="YKGJ FAMILY CYSTEINE CLUSTER PROTEIN"/>
    <property type="match status" value="1"/>
</dbReference>
<dbReference type="Pfam" id="PF03692">
    <property type="entry name" value="CxxCxxCC"/>
    <property type="match status" value="3"/>
</dbReference>
<dbReference type="InterPro" id="IPR005358">
    <property type="entry name" value="Puta_zinc/iron-chelating_dom"/>
</dbReference>
<evidence type="ECO:0000256" key="1">
    <source>
        <dbReference type="SAM" id="MobiDB-lite"/>
    </source>
</evidence>
<proteinExistence type="predicted"/>
<gene>
    <name evidence="2" type="ORF">FHP25_01255</name>
</gene>
<feature type="compositionally biased region" description="Pro residues" evidence="1">
    <location>
        <begin position="1"/>
        <end position="10"/>
    </location>
</feature>
<evidence type="ECO:0000313" key="3">
    <source>
        <dbReference type="Proteomes" id="UP000321638"/>
    </source>
</evidence>
<comment type="caution">
    <text evidence="2">The sequence shown here is derived from an EMBL/GenBank/DDBJ whole genome shotgun (WGS) entry which is preliminary data.</text>
</comment>
<reference evidence="2 3" key="1">
    <citation type="submission" date="2019-06" db="EMBL/GenBank/DDBJ databases">
        <title>New taxonomy in bacterial strain CC-CFT640, isolated from vineyard.</title>
        <authorList>
            <person name="Lin S.-Y."/>
            <person name="Tsai C.-F."/>
            <person name="Young C.-C."/>
        </authorList>
    </citation>
    <scope>NUCLEOTIDE SEQUENCE [LARGE SCALE GENOMIC DNA]</scope>
    <source>
        <strain evidence="2 3">CC-CFT640</strain>
    </source>
</reference>
<name>A0A5C8PWL7_9HYPH</name>
<dbReference type="AlphaFoldDB" id="A0A5C8PWL7"/>
<protein>
    <recommendedName>
        <fullName evidence="4">YkgJ family cysteine cluster protein</fullName>
    </recommendedName>
</protein>
<dbReference type="Proteomes" id="UP000321638">
    <property type="component" value="Unassembled WGS sequence"/>
</dbReference>